<dbReference type="RefSeq" id="XP_030384481.1">
    <property type="nucleotide sequence ID" value="XM_030528621.1"/>
</dbReference>
<gene>
    <name evidence="3 4 5" type="primary">LOC115631786</name>
</gene>
<proteinExistence type="predicted"/>
<dbReference type="RefSeq" id="XP_030384480.1">
    <property type="nucleotide sequence ID" value="XM_030528620.1"/>
</dbReference>
<organism evidence="2 4">
    <name type="scientific">Drosophila lebanonensis</name>
    <name type="common">Fruit fly</name>
    <name type="synonym">Scaptodrosophila lebanonensis</name>
    <dbReference type="NCBI Taxonomy" id="7225"/>
    <lineage>
        <taxon>Eukaryota</taxon>
        <taxon>Metazoa</taxon>
        <taxon>Ecdysozoa</taxon>
        <taxon>Arthropoda</taxon>
        <taxon>Hexapoda</taxon>
        <taxon>Insecta</taxon>
        <taxon>Pterygota</taxon>
        <taxon>Neoptera</taxon>
        <taxon>Endopterygota</taxon>
        <taxon>Diptera</taxon>
        <taxon>Brachycera</taxon>
        <taxon>Muscomorpha</taxon>
        <taxon>Ephydroidea</taxon>
        <taxon>Drosophilidae</taxon>
        <taxon>Scaptodrosophila</taxon>
    </lineage>
</organism>
<evidence type="ECO:0000313" key="2">
    <source>
        <dbReference type="Proteomes" id="UP000504634"/>
    </source>
</evidence>
<evidence type="ECO:0000313" key="5">
    <source>
        <dbReference type="RefSeq" id="XP_030384482.1"/>
    </source>
</evidence>
<accession>A0A6J2U7I4</accession>
<dbReference type="OrthoDB" id="7883414at2759"/>
<dbReference type="AlphaFoldDB" id="A0A6J2U7I4"/>
<dbReference type="Proteomes" id="UP000504634">
    <property type="component" value="Unplaced"/>
</dbReference>
<evidence type="ECO:0000313" key="4">
    <source>
        <dbReference type="RefSeq" id="XP_030384481.1"/>
    </source>
</evidence>
<feature type="coiled-coil region" evidence="1">
    <location>
        <begin position="26"/>
        <end position="60"/>
    </location>
</feature>
<dbReference type="GeneID" id="115631786"/>
<protein>
    <submittedName>
        <fullName evidence="3 4">Uncharacterized protein LOC115631786</fullName>
    </submittedName>
</protein>
<sequence>MASRFSRLLKPGAVMGRELKEHIATYEGHSREKGELDNEIRLLRKQQDETEDNLAEALAEDEFQRILRGQQECAPTDNELVEIFKRHLGRIIDKIAAKYQRSVYLDADMRKLKAVIDKGIAETNSEAGAAAATSV</sequence>
<reference evidence="3 4" key="1">
    <citation type="submission" date="2025-04" db="UniProtKB">
        <authorList>
            <consortium name="RefSeq"/>
        </authorList>
    </citation>
    <scope>IDENTIFICATION</scope>
    <source>
        <strain evidence="3 4">11010-0011.00</strain>
        <tissue evidence="3 4">Whole body</tissue>
    </source>
</reference>
<keyword evidence="1" id="KW-0175">Coiled coil</keyword>
<evidence type="ECO:0000313" key="3">
    <source>
        <dbReference type="RefSeq" id="XP_030384480.1"/>
    </source>
</evidence>
<dbReference type="RefSeq" id="XP_030384482.1">
    <property type="nucleotide sequence ID" value="XM_030528622.1"/>
</dbReference>
<keyword evidence="2" id="KW-1185">Reference proteome</keyword>
<name>A0A6J2U7I4_DROLE</name>
<evidence type="ECO:0000256" key="1">
    <source>
        <dbReference type="SAM" id="Coils"/>
    </source>
</evidence>